<keyword evidence="3" id="KW-1185">Reference proteome</keyword>
<evidence type="ECO:0000259" key="1">
    <source>
        <dbReference type="PROSITE" id="PS51186"/>
    </source>
</evidence>
<dbReference type="InterPro" id="IPR016181">
    <property type="entry name" value="Acyl_CoA_acyltransferase"/>
</dbReference>
<protein>
    <submittedName>
        <fullName evidence="2">GNAT family N-acetyltransferase</fullName>
    </submittedName>
</protein>
<dbReference type="SUPFAM" id="SSF55729">
    <property type="entry name" value="Acyl-CoA N-acyltransferases (Nat)"/>
    <property type="match status" value="1"/>
</dbReference>
<accession>A0A6C0G328</accession>
<dbReference type="AlphaFoldDB" id="A0A6C0G328"/>
<dbReference type="GO" id="GO:0016747">
    <property type="term" value="F:acyltransferase activity, transferring groups other than amino-acyl groups"/>
    <property type="evidence" value="ECO:0007669"/>
    <property type="project" value="InterPro"/>
</dbReference>
<evidence type="ECO:0000313" key="3">
    <source>
        <dbReference type="Proteomes" id="UP000476064"/>
    </source>
</evidence>
<proteinExistence type="predicted"/>
<dbReference type="PROSITE" id="PS51186">
    <property type="entry name" value="GNAT"/>
    <property type="match status" value="1"/>
</dbReference>
<name>A0A6C0G328_9BACL</name>
<dbReference type="InterPro" id="IPR000182">
    <property type="entry name" value="GNAT_dom"/>
</dbReference>
<gene>
    <name evidence="2" type="ORF">GXP70_03545</name>
</gene>
<feature type="domain" description="N-acetyltransferase" evidence="1">
    <location>
        <begin position="3"/>
        <end position="169"/>
    </location>
</feature>
<reference evidence="2 3" key="1">
    <citation type="submission" date="2020-01" db="EMBL/GenBank/DDBJ databases">
        <title>Paenibacillus sp. nov., isolated from tomato rhizosphere.</title>
        <authorList>
            <person name="Weon H.-Y."/>
            <person name="Lee S.A."/>
        </authorList>
    </citation>
    <scope>NUCLEOTIDE SEQUENCE [LARGE SCALE GENOMIC DNA]</scope>
    <source>
        <strain evidence="2 3">12200R-189</strain>
    </source>
</reference>
<dbReference type="KEGG" id="plyc:GXP70_03545"/>
<dbReference type="CDD" id="cd04301">
    <property type="entry name" value="NAT_SF"/>
    <property type="match status" value="1"/>
</dbReference>
<dbReference type="Proteomes" id="UP000476064">
    <property type="component" value="Chromosome"/>
</dbReference>
<dbReference type="Gene3D" id="3.40.630.30">
    <property type="match status" value="1"/>
</dbReference>
<evidence type="ECO:0000313" key="2">
    <source>
        <dbReference type="EMBL" id="QHT59125.1"/>
    </source>
</evidence>
<dbReference type="Pfam" id="PF00583">
    <property type="entry name" value="Acetyltransf_1"/>
    <property type="match status" value="1"/>
</dbReference>
<dbReference type="EMBL" id="CP048209">
    <property type="protein sequence ID" value="QHT59125.1"/>
    <property type="molecule type" value="Genomic_DNA"/>
</dbReference>
<keyword evidence="2" id="KW-0808">Transferase</keyword>
<organism evidence="2 3">
    <name type="scientific">Paenibacillus lycopersici</name>
    <dbReference type="NCBI Taxonomy" id="2704462"/>
    <lineage>
        <taxon>Bacteria</taxon>
        <taxon>Bacillati</taxon>
        <taxon>Bacillota</taxon>
        <taxon>Bacilli</taxon>
        <taxon>Bacillales</taxon>
        <taxon>Paenibacillaceae</taxon>
        <taxon>Paenibacillus</taxon>
    </lineage>
</organism>
<dbReference type="RefSeq" id="WP_162355193.1">
    <property type="nucleotide sequence ID" value="NZ_CP048209.1"/>
</dbReference>
<sequence length="171" mass="19392">MEIVLERLGTEAQKAQWKTAFAAHGMYRDEAYYDQCLAENESGARVTLLAYANGQLAGCSHLKYQSSYPYFLDRHIPEISDLNVFPPFRRRGAANLMMDEFEAIVGRDHNRIGIGVGLYKDYGAAQRIYCQRGYIPDGNGVMYGDVEVAPGQNVRVDDELVLYFVKELDYD</sequence>